<dbReference type="InterPro" id="IPR036691">
    <property type="entry name" value="Endo/exonu/phosph_ase_sf"/>
</dbReference>
<evidence type="ECO:0000313" key="3">
    <source>
        <dbReference type="Proteomes" id="UP000015441"/>
    </source>
</evidence>
<keyword evidence="2" id="KW-0808">Transferase</keyword>
<comment type="caution">
    <text evidence="2">The sequence shown here is derived from an EMBL/GenBank/DDBJ whole genome shotgun (WGS) entry which is preliminary data.</text>
</comment>
<reference evidence="2 3" key="1">
    <citation type="journal article" date="2010" name="Science">
        <title>Genome expansion and gene loss in powdery mildew fungi reveal tradeoffs in extreme parasitism.</title>
        <authorList>
            <person name="Spanu P.D."/>
            <person name="Abbott J.C."/>
            <person name="Amselem J."/>
            <person name="Burgis T.A."/>
            <person name="Soanes D.M."/>
            <person name="Stueber K."/>
            <person name="Ver Loren van Themaat E."/>
            <person name="Brown J.K.M."/>
            <person name="Butcher S.A."/>
            <person name="Gurr S.J."/>
            <person name="Lebrun M.-H."/>
            <person name="Ridout C.J."/>
            <person name="Schulze-Lefert P."/>
            <person name="Talbot N.J."/>
            <person name="Ahmadinejad N."/>
            <person name="Ametz C."/>
            <person name="Barton G.R."/>
            <person name="Benjdia M."/>
            <person name="Bidzinski P."/>
            <person name="Bindschedler L.V."/>
            <person name="Both M."/>
            <person name="Brewer M.T."/>
            <person name="Cadle-Davidson L."/>
            <person name="Cadle-Davidson M.M."/>
            <person name="Collemare J."/>
            <person name="Cramer R."/>
            <person name="Frenkel O."/>
            <person name="Godfrey D."/>
            <person name="Harriman J."/>
            <person name="Hoede C."/>
            <person name="King B.C."/>
            <person name="Klages S."/>
            <person name="Kleemann J."/>
            <person name="Knoll D."/>
            <person name="Koti P.S."/>
            <person name="Kreplak J."/>
            <person name="Lopez-Ruiz F.J."/>
            <person name="Lu X."/>
            <person name="Maekawa T."/>
            <person name="Mahanil S."/>
            <person name="Micali C."/>
            <person name="Milgroom M.G."/>
            <person name="Montana G."/>
            <person name="Noir S."/>
            <person name="O'Connell R.J."/>
            <person name="Oberhaensli S."/>
            <person name="Parlange F."/>
            <person name="Pedersen C."/>
            <person name="Quesneville H."/>
            <person name="Reinhardt R."/>
            <person name="Rott M."/>
            <person name="Sacristan S."/>
            <person name="Schmidt S.M."/>
            <person name="Schoen M."/>
            <person name="Skamnioti P."/>
            <person name="Sommer H."/>
            <person name="Stephens A."/>
            <person name="Takahara H."/>
            <person name="Thordal-Christensen H."/>
            <person name="Vigouroux M."/>
            <person name="Wessling R."/>
            <person name="Wicker T."/>
            <person name="Panstruga R."/>
        </authorList>
    </citation>
    <scope>NUCLEOTIDE SEQUENCE [LARGE SCALE GENOMIC DNA]</scope>
    <source>
        <strain evidence="2">DH14</strain>
    </source>
</reference>
<dbReference type="Pfam" id="PF00078">
    <property type="entry name" value="RVT_1"/>
    <property type="match status" value="1"/>
</dbReference>
<organism evidence="2 3">
    <name type="scientific">Blumeria graminis f. sp. hordei (strain DH14)</name>
    <name type="common">Barley powdery mildew</name>
    <name type="synonym">Oidium monilioides f. sp. hordei</name>
    <dbReference type="NCBI Taxonomy" id="546991"/>
    <lineage>
        <taxon>Eukaryota</taxon>
        <taxon>Fungi</taxon>
        <taxon>Dikarya</taxon>
        <taxon>Ascomycota</taxon>
        <taxon>Pezizomycotina</taxon>
        <taxon>Leotiomycetes</taxon>
        <taxon>Erysiphales</taxon>
        <taxon>Erysiphaceae</taxon>
        <taxon>Blumeria</taxon>
        <taxon>Blumeria hordei</taxon>
    </lineage>
</organism>
<dbReference type="eggNOG" id="KOG1075">
    <property type="taxonomic scope" value="Eukaryota"/>
</dbReference>
<dbReference type="AlphaFoldDB" id="N1J9B3"/>
<dbReference type="Proteomes" id="UP000015441">
    <property type="component" value="Unassembled WGS sequence"/>
</dbReference>
<dbReference type="SUPFAM" id="SSF56219">
    <property type="entry name" value="DNase I-like"/>
    <property type="match status" value="1"/>
</dbReference>
<dbReference type="Gene3D" id="3.60.10.10">
    <property type="entry name" value="Endonuclease/exonuclease/phosphatase"/>
    <property type="match status" value="1"/>
</dbReference>
<dbReference type="PROSITE" id="PS50878">
    <property type="entry name" value="RT_POL"/>
    <property type="match status" value="1"/>
</dbReference>
<gene>
    <name evidence="2" type="ORF">BGHDH14_bgh02711</name>
</gene>
<name>N1J9B3_BLUG1</name>
<dbReference type="SUPFAM" id="SSF56672">
    <property type="entry name" value="DNA/RNA polymerases"/>
    <property type="match status" value="1"/>
</dbReference>
<evidence type="ECO:0000313" key="2">
    <source>
        <dbReference type="EMBL" id="CCU74408.1"/>
    </source>
</evidence>
<keyword evidence="3" id="KW-1185">Reference proteome</keyword>
<keyword evidence="2" id="KW-0695">RNA-directed DNA polymerase</keyword>
<dbReference type="PANTHER" id="PTHR33481:SF1">
    <property type="entry name" value="ENDONUCLEASE_EXONUCLEASE_PHOSPHATASE DOMAIN-CONTAINING PROTEIN-RELATED"/>
    <property type="match status" value="1"/>
</dbReference>
<proteinExistence type="predicted"/>
<sequence length="535" mass="58494">MKYRRHRSIGPLRLLQINVCRGASSHELALIFANEERFDIVLIQEPYIYTDRQRQITKFNPKCELDYKDLLLLEVIAPSGASLLVVNVYNSPVGSNNGGEAWQASSQTTSPLAEPFIKWMNRLKITLISESDMPTHTSGSVLDLAFASSPLILAGAESSIIPELDISSLKVSARRALGKGTGQPWWNNDCRNAAQAYWTTRRSSTDQNTINAGKMLLRAAVRGAKRKFFQDKIDQANTAVTGCGLVYLEPEFIRLRIGVVPILGKASTLLTKDMFGMVNWHRTVGSFRTPPLKDPTNPGAPPANTLQEKRDVLARNLVQNASEVADVASDVPSVGTASLTVPDLTPAETKDSVINSGNTVPARLIQSTLISTLGKGLERLIARRLSWIAIRHKKVTSQHFGAVPLRSATDLTTCLVHDIETALNSKLTASLLTLDVKGAFDGVLPGRLVLRLRGQGWPDNLVRWVASFTSNRAAKIRLDGSTGPEFDVSCGLPQGSPVSPILFILYLAPLLHMGSAKRRFGYADDIAFLHTSQLL</sequence>
<keyword evidence="2" id="KW-0548">Nucleotidyltransferase</keyword>
<dbReference type="OrthoDB" id="3564644at2759"/>
<protein>
    <submittedName>
        <fullName evidence="2">Reverse transcriptase</fullName>
    </submittedName>
</protein>
<dbReference type="InterPro" id="IPR043502">
    <property type="entry name" value="DNA/RNA_pol_sf"/>
</dbReference>
<dbReference type="InParanoid" id="N1J9B3"/>
<feature type="domain" description="Reverse transcriptase" evidence="1">
    <location>
        <begin position="333"/>
        <end position="535"/>
    </location>
</feature>
<evidence type="ECO:0000259" key="1">
    <source>
        <dbReference type="PROSITE" id="PS50878"/>
    </source>
</evidence>
<dbReference type="InterPro" id="IPR000477">
    <property type="entry name" value="RT_dom"/>
</dbReference>
<dbReference type="PANTHER" id="PTHR33481">
    <property type="entry name" value="REVERSE TRANSCRIPTASE"/>
    <property type="match status" value="1"/>
</dbReference>
<accession>N1J9B3</accession>
<dbReference type="EMBL" id="CAUH01000306">
    <property type="protein sequence ID" value="CCU74408.1"/>
    <property type="molecule type" value="Genomic_DNA"/>
</dbReference>
<dbReference type="HOGENOM" id="CLU_000680_23_3_1"/>
<dbReference type="GO" id="GO:0003964">
    <property type="term" value="F:RNA-directed DNA polymerase activity"/>
    <property type="evidence" value="ECO:0007669"/>
    <property type="project" value="UniProtKB-KW"/>
</dbReference>